<keyword evidence="3" id="KW-1185">Reference proteome</keyword>
<evidence type="ECO:0000313" key="2">
    <source>
        <dbReference type="EMBL" id="GFH04627.1"/>
    </source>
</evidence>
<reference evidence="2 3" key="1">
    <citation type="journal article" date="2019" name="Emerg. Microbes Infect.">
        <title>Comprehensive subspecies identification of 175 nontuberculous mycobacteria species based on 7547 genomic profiles.</title>
        <authorList>
            <person name="Matsumoto Y."/>
            <person name="Kinjo T."/>
            <person name="Motooka D."/>
            <person name="Nabeya D."/>
            <person name="Jung N."/>
            <person name="Uechi K."/>
            <person name="Horii T."/>
            <person name="Iida T."/>
            <person name="Fujita J."/>
            <person name="Nakamura S."/>
        </authorList>
    </citation>
    <scope>NUCLEOTIDE SEQUENCE [LARGE SCALE GENOMIC DNA]</scope>
    <source>
        <strain evidence="2 3">JCM 30996</strain>
    </source>
</reference>
<name>A0A7I9ZV68_9MYCO</name>
<dbReference type="RefSeq" id="WP_163893757.1">
    <property type="nucleotide sequence ID" value="NZ_BLLB01000002.1"/>
</dbReference>
<gene>
    <name evidence="2" type="ORF">MHIP_51100</name>
</gene>
<feature type="chain" id="PRO_5029910534" description="Secreted protein" evidence="1">
    <location>
        <begin position="30"/>
        <end position="166"/>
    </location>
</feature>
<dbReference type="AlphaFoldDB" id="A0A7I9ZV68"/>
<accession>A0A7I9ZV68</accession>
<dbReference type="Proteomes" id="UP000465304">
    <property type="component" value="Unassembled WGS sequence"/>
</dbReference>
<evidence type="ECO:0000256" key="1">
    <source>
        <dbReference type="SAM" id="SignalP"/>
    </source>
</evidence>
<keyword evidence="1" id="KW-0732">Signal</keyword>
<dbReference type="EMBL" id="BLLB01000002">
    <property type="protein sequence ID" value="GFH04627.1"/>
    <property type="molecule type" value="Genomic_DNA"/>
</dbReference>
<organism evidence="2 3">
    <name type="scientific">Mycolicibacterium hippocampi</name>
    <dbReference type="NCBI Taxonomy" id="659824"/>
    <lineage>
        <taxon>Bacteria</taxon>
        <taxon>Bacillati</taxon>
        <taxon>Actinomycetota</taxon>
        <taxon>Actinomycetes</taxon>
        <taxon>Mycobacteriales</taxon>
        <taxon>Mycobacteriaceae</taxon>
        <taxon>Mycolicibacterium</taxon>
    </lineage>
</organism>
<evidence type="ECO:0008006" key="4">
    <source>
        <dbReference type="Google" id="ProtNLM"/>
    </source>
</evidence>
<comment type="caution">
    <text evidence="2">The sequence shown here is derived from an EMBL/GenBank/DDBJ whole genome shotgun (WGS) entry which is preliminary data.</text>
</comment>
<feature type="signal peptide" evidence="1">
    <location>
        <begin position="1"/>
        <end position="29"/>
    </location>
</feature>
<protein>
    <recommendedName>
        <fullName evidence="4">Secreted protein</fullName>
    </recommendedName>
</protein>
<evidence type="ECO:0000313" key="3">
    <source>
        <dbReference type="Proteomes" id="UP000465304"/>
    </source>
</evidence>
<proteinExistence type="predicted"/>
<sequence length="166" mass="17754">MSARRACIALASATLVAVAGVCTATTAAAARPDWSGRYTVVTFASQKVGTSIAARQPEPDFSGQYTFSTSCSGSCVATAADGPAPSNPTVPQPSRYTWDGRQWVFNYNWQWECFRGGDVPREYAAARSLVFYAPTPDGSMFGTWRTEILEGICKGTVVMPVAAYPT</sequence>